<dbReference type="EMBL" id="JBHTHR010000155">
    <property type="protein sequence ID" value="MFD0801129.1"/>
    <property type="molecule type" value="Genomic_DNA"/>
</dbReference>
<accession>A0ABW3BDH3</accession>
<evidence type="ECO:0000313" key="3">
    <source>
        <dbReference type="Proteomes" id="UP001596956"/>
    </source>
</evidence>
<name>A0ABW3BDH3_9ACTN</name>
<keyword evidence="3" id="KW-1185">Reference proteome</keyword>
<feature type="region of interest" description="Disordered" evidence="1">
    <location>
        <begin position="288"/>
        <end position="309"/>
    </location>
</feature>
<feature type="compositionally biased region" description="Low complexity" evidence="1">
    <location>
        <begin position="88"/>
        <end position="106"/>
    </location>
</feature>
<evidence type="ECO:0000313" key="2">
    <source>
        <dbReference type="EMBL" id="MFD0801129.1"/>
    </source>
</evidence>
<evidence type="ECO:0000256" key="1">
    <source>
        <dbReference type="SAM" id="MobiDB-lite"/>
    </source>
</evidence>
<dbReference type="Proteomes" id="UP001596956">
    <property type="component" value="Unassembled WGS sequence"/>
</dbReference>
<evidence type="ECO:0008006" key="4">
    <source>
        <dbReference type="Google" id="ProtNLM"/>
    </source>
</evidence>
<sequence length="413" mass="41763">MSPAHPTTRRPRGFLAFAAAAAAVVIGASGCSIDLSEFRPGSGGEEPSPSPTPVKAAPLLQSALDSLREQPAAAVQGQVSKSENSAVSDVSLTTTDGGTTSGTVQTNENEAEVVQADGKLFAKAPDAFWLDKNITNPDAGGYPNSWVRLSGDQLGVDPASMLAPTALADILGSMAPGGGKAKLENLDGTTAYRVDLQGGESSRVWIGEESGQLLRAEIEQLGPEGADSGPRARLDFTVPERPDVQTVYEDVLAVAQDGLKGSPDARMPVDWSGQLSLECQTGGACEVAGTAEDTSSGGSGGDGDGDGASVTVRMEATVENEELGSKDCSDSATLKAGGTADLSCGVDFSLEPSASPVSYDVSGGARLSTSALSGDARKNLVSAVEEERDTALDGPSPSGDASESPVAEESAGG</sequence>
<feature type="compositionally biased region" description="Polar residues" evidence="1">
    <location>
        <begin position="77"/>
        <end position="87"/>
    </location>
</feature>
<organism evidence="2 3">
    <name type="scientific">Streptomonospora algeriensis</name>
    <dbReference type="NCBI Taxonomy" id="995084"/>
    <lineage>
        <taxon>Bacteria</taxon>
        <taxon>Bacillati</taxon>
        <taxon>Actinomycetota</taxon>
        <taxon>Actinomycetes</taxon>
        <taxon>Streptosporangiales</taxon>
        <taxon>Nocardiopsidaceae</taxon>
        <taxon>Streptomonospora</taxon>
    </lineage>
</organism>
<reference evidence="3" key="1">
    <citation type="journal article" date="2019" name="Int. J. Syst. Evol. Microbiol.">
        <title>The Global Catalogue of Microorganisms (GCM) 10K type strain sequencing project: providing services to taxonomists for standard genome sequencing and annotation.</title>
        <authorList>
            <consortium name="The Broad Institute Genomics Platform"/>
            <consortium name="The Broad Institute Genome Sequencing Center for Infectious Disease"/>
            <person name="Wu L."/>
            <person name="Ma J."/>
        </authorList>
    </citation>
    <scope>NUCLEOTIDE SEQUENCE [LARGE SCALE GENOMIC DNA]</scope>
    <source>
        <strain evidence="3">CCUG 63369</strain>
    </source>
</reference>
<feature type="region of interest" description="Disordered" evidence="1">
    <location>
        <begin position="381"/>
        <end position="413"/>
    </location>
</feature>
<feature type="region of interest" description="Disordered" evidence="1">
    <location>
        <begin position="37"/>
        <end position="56"/>
    </location>
</feature>
<comment type="caution">
    <text evidence="2">The sequence shown here is derived from an EMBL/GenBank/DDBJ whole genome shotgun (WGS) entry which is preliminary data.</text>
</comment>
<proteinExistence type="predicted"/>
<dbReference type="Gene3D" id="2.50.20.20">
    <property type="match status" value="1"/>
</dbReference>
<protein>
    <recommendedName>
        <fullName evidence="4">Lipoprotein</fullName>
    </recommendedName>
</protein>
<feature type="region of interest" description="Disordered" evidence="1">
    <location>
        <begin position="68"/>
        <end position="107"/>
    </location>
</feature>
<gene>
    <name evidence="2" type="ORF">ACFQZU_07345</name>
</gene>